<gene>
    <name evidence="1" type="ORF">H7A79_0832</name>
</gene>
<dbReference type="Proteomes" id="UP000516412">
    <property type="component" value="Chromosome"/>
</dbReference>
<organism evidence="1 2">
    <name type="scientific">Neisseria musculi</name>
    <dbReference type="NCBI Taxonomy" id="1815583"/>
    <lineage>
        <taxon>Bacteria</taxon>
        <taxon>Pseudomonadati</taxon>
        <taxon>Pseudomonadota</taxon>
        <taxon>Betaproteobacteria</taxon>
        <taxon>Neisseriales</taxon>
        <taxon>Neisseriaceae</taxon>
        <taxon>Neisseria</taxon>
    </lineage>
</organism>
<dbReference type="EMBL" id="CP060414">
    <property type="protein sequence ID" value="QNT58313.1"/>
    <property type="molecule type" value="Genomic_DNA"/>
</dbReference>
<name>A0A7H1M9J8_9NEIS</name>
<reference evidence="1" key="1">
    <citation type="submission" date="2024-06" db="EMBL/GenBank/DDBJ databases">
        <title>Complete Genome Sequence of mouse commensal type strain Neisseria musculi.</title>
        <authorList>
            <person name="Thapa E."/>
            <person name="Aluvathingal J."/>
            <person name="Nadendla S."/>
            <person name="Mehta A."/>
            <person name="Tettelin H."/>
            <person name="Weyand N.J."/>
        </authorList>
    </citation>
    <scope>NUCLEOTIDE SEQUENCE</scope>
    <source>
        <strain evidence="1">NW831</strain>
    </source>
</reference>
<dbReference type="KEGG" id="nmus:H7A79_0832"/>
<protein>
    <submittedName>
        <fullName evidence="1">Uncharacterized protein</fullName>
    </submittedName>
</protein>
<keyword evidence="2" id="KW-1185">Reference proteome</keyword>
<accession>A0A7H1M9J8</accession>
<evidence type="ECO:0000313" key="2">
    <source>
        <dbReference type="Proteomes" id="UP000516412"/>
    </source>
</evidence>
<proteinExistence type="predicted"/>
<evidence type="ECO:0000313" key="1">
    <source>
        <dbReference type="EMBL" id="QNT58313.1"/>
    </source>
</evidence>
<dbReference type="AlphaFoldDB" id="A0A7H1M9J8"/>
<sequence>MLTTWGLVPLQKRHAYITLTLQYPVKKELDALLVRKTKNQLKT</sequence>